<dbReference type="Proteomes" id="UP001190700">
    <property type="component" value="Unassembled WGS sequence"/>
</dbReference>
<evidence type="ECO:0000313" key="1">
    <source>
        <dbReference type="EMBL" id="KAK3275671.1"/>
    </source>
</evidence>
<sequence>MRKNTLDDDEVNEQFITALDSVIYAPVVSRLFTHQQRAAVDLLTMQQWATVCLQARIAMPETHRIWASSHASAMFRGQRVT</sequence>
<name>A0AAE0L858_9CHLO</name>
<dbReference type="EMBL" id="LGRX02007082">
    <property type="protein sequence ID" value="KAK3275671.1"/>
    <property type="molecule type" value="Genomic_DNA"/>
</dbReference>
<gene>
    <name evidence="1" type="ORF">CYMTET_16212</name>
</gene>
<keyword evidence="2" id="KW-1185">Reference proteome</keyword>
<comment type="caution">
    <text evidence="1">The sequence shown here is derived from an EMBL/GenBank/DDBJ whole genome shotgun (WGS) entry which is preliminary data.</text>
</comment>
<protein>
    <submittedName>
        <fullName evidence="1">Uncharacterized protein</fullName>
    </submittedName>
</protein>
<dbReference type="AlphaFoldDB" id="A0AAE0L858"/>
<reference evidence="1 2" key="1">
    <citation type="journal article" date="2015" name="Genome Biol. Evol.">
        <title>Comparative Genomics of a Bacterivorous Green Alga Reveals Evolutionary Causalities and Consequences of Phago-Mixotrophic Mode of Nutrition.</title>
        <authorList>
            <person name="Burns J.A."/>
            <person name="Paasch A."/>
            <person name="Narechania A."/>
            <person name="Kim E."/>
        </authorList>
    </citation>
    <scope>NUCLEOTIDE SEQUENCE [LARGE SCALE GENOMIC DNA]</scope>
    <source>
        <strain evidence="1 2">PLY_AMNH</strain>
    </source>
</reference>
<organism evidence="1 2">
    <name type="scientific">Cymbomonas tetramitiformis</name>
    <dbReference type="NCBI Taxonomy" id="36881"/>
    <lineage>
        <taxon>Eukaryota</taxon>
        <taxon>Viridiplantae</taxon>
        <taxon>Chlorophyta</taxon>
        <taxon>Pyramimonadophyceae</taxon>
        <taxon>Pyramimonadales</taxon>
        <taxon>Pyramimonadaceae</taxon>
        <taxon>Cymbomonas</taxon>
    </lineage>
</organism>
<accession>A0AAE0L858</accession>
<evidence type="ECO:0000313" key="2">
    <source>
        <dbReference type="Proteomes" id="UP001190700"/>
    </source>
</evidence>
<proteinExistence type="predicted"/>